<organism evidence="2 3">
    <name type="scientific">Nitrospirillum amazonense</name>
    <dbReference type="NCBI Taxonomy" id="28077"/>
    <lineage>
        <taxon>Bacteria</taxon>
        <taxon>Pseudomonadati</taxon>
        <taxon>Pseudomonadota</taxon>
        <taxon>Alphaproteobacteria</taxon>
        <taxon>Rhodospirillales</taxon>
        <taxon>Azospirillaceae</taxon>
        <taxon>Nitrospirillum</taxon>
    </lineage>
</organism>
<dbReference type="AlphaFoldDB" id="A0A560FKD4"/>
<name>A0A560FKD4_9PROT</name>
<dbReference type="PANTHER" id="PTHR43162:SF1">
    <property type="entry name" value="PRESTALK A DIFFERENTIATION PROTEIN A"/>
    <property type="match status" value="1"/>
</dbReference>
<proteinExistence type="predicted"/>
<accession>A0A560FKD4</accession>
<dbReference type="Gene3D" id="3.40.50.720">
    <property type="entry name" value="NAD(P)-binding Rossmann-like Domain"/>
    <property type="match status" value="1"/>
</dbReference>
<dbReference type="InterPro" id="IPR051604">
    <property type="entry name" value="Ergot_Alk_Oxidoreductase"/>
</dbReference>
<dbReference type="RefSeq" id="WP_145749685.1">
    <property type="nucleotide sequence ID" value="NZ_VITN01000004.1"/>
</dbReference>
<dbReference type="InterPro" id="IPR016040">
    <property type="entry name" value="NAD(P)-bd_dom"/>
</dbReference>
<dbReference type="SUPFAM" id="SSF51735">
    <property type="entry name" value="NAD(P)-binding Rossmann-fold domains"/>
    <property type="match status" value="1"/>
</dbReference>
<protein>
    <submittedName>
        <fullName evidence="2">Uncharacterized protein YbjT (DUF2867 family)</fullName>
    </submittedName>
</protein>
<dbReference type="PANTHER" id="PTHR43162">
    <property type="match status" value="1"/>
</dbReference>
<dbReference type="InterPro" id="IPR036291">
    <property type="entry name" value="NAD(P)-bd_dom_sf"/>
</dbReference>
<dbReference type="EMBL" id="VITN01000004">
    <property type="protein sequence ID" value="TWB22048.1"/>
    <property type="molecule type" value="Genomic_DNA"/>
</dbReference>
<dbReference type="Proteomes" id="UP000319859">
    <property type="component" value="Unassembled WGS sequence"/>
</dbReference>
<evidence type="ECO:0000313" key="2">
    <source>
        <dbReference type="EMBL" id="TWB22048.1"/>
    </source>
</evidence>
<feature type="domain" description="NAD(P)-binding" evidence="1">
    <location>
        <begin position="6"/>
        <end position="158"/>
    </location>
</feature>
<evidence type="ECO:0000313" key="3">
    <source>
        <dbReference type="Proteomes" id="UP000319859"/>
    </source>
</evidence>
<dbReference type="OrthoDB" id="7352262at2"/>
<sequence>MYVITGITGKVGGAVAEALLAAGLPVRAVVRDAAKGAAWAAKDCEVVQATMEDTAALTRAFQGATAVFVLLPPNFDPEPGYPATRSIIEAVATALAAARPQRVVSLSTIGADAPHDNLLSQHTLSERRLAALGLPITFLRPGWFMENAAWDVAAARETGVLHSHLQPLDHPFPLVATRDVGRTAARLLQETWAGLRVVDLEGPVRVSPNDLAQAFAQALGRPVTALVVPRASWEAQFRAQGMRHPGPRMRMLDGFNEGWIEFRDAGAHALKGETSLDQVIAALVAGDSGQ</sequence>
<gene>
    <name evidence="2" type="ORF">FBZ89_104296</name>
</gene>
<evidence type="ECO:0000259" key="1">
    <source>
        <dbReference type="Pfam" id="PF13460"/>
    </source>
</evidence>
<comment type="caution">
    <text evidence="2">The sequence shown here is derived from an EMBL/GenBank/DDBJ whole genome shotgun (WGS) entry which is preliminary data.</text>
</comment>
<dbReference type="Gene3D" id="3.90.25.10">
    <property type="entry name" value="UDP-galactose 4-epimerase, domain 1"/>
    <property type="match status" value="1"/>
</dbReference>
<dbReference type="Pfam" id="PF13460">
    <property type="entry name" value="NAD_binding_10"/>
    <property type="match status" value="1"/>
</dbReference>
<reference evidence="2 3" key="1">
    <citation type="submission" date="2019-06" db="EMBL/GenBank/DDBJ databases">
        <title>Genomic Encyclopedia of Type Strains, Phase IV (KMG-V): Genome sequencing to study the core and pangenomes of soil and plant-associated prokaryotes.</title>
        <authorList>
            <person name="Whitman W."/>
        </authorList>
    </citation>
    <scope>NUCLEOTIDE SEQUENCE [LARGE SCALE GENOMIC DNA]</scope>
    <source>
        <strain evidence="2 3">BR 11880</strain>
    </source>
</reference>